<dbReference type="SUPFAM" id="SSF52833">
    <property type="entry name" value="Thioredoxin-like"/>
    <property type="match status" value="1"/>
</dbReference>
<evidence type="ECO:0000256" key="4">
    <source>
        <dbReference type="ARBA" id="ARBA00022679"/>
    </source>
</evidence>
<dbReference type="SUPFAM" id="SSF47616">
    <property type="entry name" value="GST C-terminal domain-like"/>
    <property type="match status" value="1"/>
</dbReference>
<dbReference type="Pfam" id="PF02798">
    <property type="entry name" value="GST_N"/>
    <property type="match status" value="1"/>
</dbReference>
<dbReference type="InterPro" id="IPR010987">
    <property type="entry name" value="Glutathione-S-Trfase_C-like"/>
</dbReference>
<evidence type="ECO:0000313" key="9">
    <source>
        <dbReference type="Proteomes" id="UP000193944"/>
    </source>
</evidence>
<dbReference type="InterPro" id="IPR036282">
    <property type="entry name" value="Glutathione-S-Trfase_C_sf"/>
</dbReference>
<dbReference type="InterPro" id="IPR036249">
    <property type="entry name" value="Thioredoxin-like_sf"/>
</dbReference>
<dbReference type="OrthoDB" id="414243at2759"/>
<reference evidence="8 9" key="2">
    <citation type="submission" date="2016-08" db="EMBL/GenBank/DDBJ databases">
        <title>Pervasive Adenine N6-methylation of Active Genes in Fungi.</title>
        <authorList>
            <consortium name="DOE Joint Genome Institute"/>
            <person name="Mondo S.J."/>
            <person name="Dannebaum R.O."/>
            <person name="Kuo R.C."/>
            <person name="Labutti K."/>
            <person name="Haridas S."/>
            <person name="Kuo A."/>
            <person name="Salamov A."/>
            <person name="Ahrendt S.R."/>
            <person name="Lipzen A."/>
            <person name="Sullivan W."/>
            <person name="Andreopoulos W.B."/>
            <person name="Clum A."/>
            <person name="Lindquist E."/>
            <person name="Daum C."/>
            <person name="Ramamoorthy G.K."/>
            <person name="Gryganskyi A."/>
            <person name="Culley D."/>
            <person name="Magnuson J.K."/>
            <person name="James T.Y."/>
            <person name="O'Malley M.A."/>
            <person name="Stajich J.E."/>
            <person name="Spatafora J.W."/>
            <person name="Visel A."/>
            <person name="Grigoriev I.V."/>
        </authorList>
    </citation>
    <scope>NUCLEOTIDE SEQUENCE [LARGE SCALE GENOMIC DNA]</scope>
    <source>
        <strain evidence="8 9">S4</strain>
    </source>
</reference>
<dbReference type="GO" id="GO:0004364">
    <property type="term" value="F:glutathione transferase activity"/>
    <property type="evidence" value="ECO:0007669"/>
    <property type="project" value="UniProtKB-EC"/>
</dbReference>
<dbReference type="SFLD" id="SFLDS00019">
    <property type="entry name" value="Glutathione_Transferase_(cytos"/>
    <property type="match status" value="1"/>
</dbReference>
<evidence type="ECO:0000256" key="5">
    <source>
        <dbReference type="ARBA" id="ARBA00047960"/>
    </source>
</evidence>
<dbReference type="InterPro" id="IPR004045">
    <property type="entry name" value="Glutathione_S-Trfase_N"/>
</dbReference>
<dbReference type="PANTHER" id="PTHR11571">
    <property type="entry name" value="GLUTATHIONE S-TRANSFERASE"/>
    <property type="match status" value="1"/>
</dbReference>
<evidence type="ECO:0000256" key="2">
    <source>
        <dbReference type="ARBA" id="ARBA00005861"/>
    </source>
</evidence>
<dbReference type="EC" id="2.5.1.18" evidence="3"/>
<dbReference type="STRING" id="1754192.A0A1Y1XE62"/>
<gene>
    <name evidence="8" type="ORF">BCR32DRAFT_291614</name>
</gene>
<comment type="caution">
    <text evidence="8">The sequence shown here is derived from an EMBL/GenBank/DDBJ whole genome shotgun (WGS) entry which is preliminary data.</text>
</comment>
<organism evidence="8 9">
    <name type="scientific">Anaeromyces robustus</name>
    <dbReference type="NCBI Taxonomy" id="1754192"/>
    <lineage>
        <taxon>Eukaryota</taxon>
        <taxon>Fungi</taxon>
        <taxon>Fungi incertae sedis</taxon>
        <taxon>Chytridiomycota</taxon>
        <taxon>Chytridiomycota incertae sedis</taxon>
        <taxon>Neocallimastigomycetes</taxon>
        <taxon>Neocallimastigales</taxon>
        <taxon>Neocallimastigaceae</taxon>
        <taxon>Anaeromyces</taxon>
    </lineage>
</organism>
<dbReference type="AlphaFoldDB" id="A0A1Y1XE62"/>
<dbReference type="Pfam" id="PF14497">
    <property type="entry name" value="GST_C_3"/>
    <property type="match status" value="1"/>
</dbReference>
<keyword evidence="4" id="KW-0808">Transferase</keyword>
<evidence type="ECO:0000256" key="1">
    <source>
        <dbReference type="ARBA" id="ARBA00003701"/>
    </source>
</evidence>
<evidence type="ECO:0000256" key="3">
    <source>
        <dbReference type="ARBA" id="ARBA00012452"/>
    </source>
</evidence>
<dbReference type="PANTHER" id="PTHR11571:SF222">
    <property type="entry name" value="GLUTATHIONE TRANSFERASE"/>
    <property type="match status" value="1"/>
</dbReference>
<dbReference type="PROSITE" id="PS50405">
    <property type="entry name" value="GST_CTER"/>
    <property type="match status" value="1"/>
</dbReference>
<feature type="domain" description="GST C-terminal" evidence="7">
    <location>
        <begin position="88"/>
        <end position="221"/>
    </location>
</feature>
<dbReference type="GO" id="GO:0006749">
    <property type="term" value="P:glutathione metabolic process"/>
    <property type="evidence" value="ECO:0007669"/>
    <property type="project" value="TreeGrafter"/>
</dbReference>
<dbReference type="InterPro" id="IPR050213">
    <property type="entry name" value="GST_superfamily"/>
</dbReference>
<reference evidence="8 9" key="1">
    <citation type="submission" date="2016-08" db="EMBL/GenBank/DDBJ databases">
        <title>A Parts List for Fungal Cellulosomes Revealed by Comparative Genomics.</title>
        <authorList>
            <consortium name="DOE Joint Genome Institute"/>
            <person name="Haitjema C.H."/>
            <person name="Gilmore S.P."/>
            <person name="Henske J.K."/>
            <person name="Solomon K.V."/>
            <person name="De Groot R."/>
            <person name="Kuo A."/>
            <person name="Mondo S.J."/>
            <person name="Salamov A.A."/>
            <person name="Labutti K."/>
            <person name="Zhao Z."/>
            <person name="Chiniquy J."/>
            <person name="Barry K."/>
            <person name="Brewer H.M."/>
            <person name="Purvine S.O."/>
            <person name="Wright A.T."/>
            <person name="Boxma B."/>
            <person name="Van Alen T."/>
            <person name="Hackstein J.H."/>
            <person name="Baker S.E."/>
            <person name="Grigoriev I.V."/>
            <person name="O'Malley M.A."/>
        </authorList>
    </citation>
    <scope>NUCLEOTIDE SEQUENCE [LARGE SCALE GENOMIC DNA]</scope>
    <source>
        <strain evidence="8 9">S4</strain>
    </source>
</reference>
<name>A0A1Y1XE62_9FUNG</name>
<dbReference type="InterPro" id="IPR004046">
    <property type="entry name" value="GST_C"/>
</dbReference>
<comment type="similarity">
    <text evidence="2">Belongs to the GST superfamily. Mu family.</text>
</comment>
<evidence type="ECO:0000259" key="7">
    <source>
        <dbReference type="PROSITE" id="PS50405"/>
    </source>
</evidence>
<comment type="function">
    <text evidence="1">Conjugation of reduced glutathione to a wide number of exogenous and endogenous hydrophobic electrophiles.</text>
</comment>
<comment type="catalytic activity">
    <reaction evidence="5">
        <text>RX + glutathione = an S-substituted glutathione + a halide anion + H(+)</text>
        <dbReference type="Rhea" id="RHEA:16437"/>
        <dbReference type="ChEBI" id="CHEBI:15378"/>
        <dbReference type="ChEBI" id="CHEBI:16042"/>
        <dbReference type="ChEBI" id="CHEBI:17792"/>
        <dbReference type="ChEBI" id="CHEBI:57925"/>
        <dbReference type="ChEBI" id="CHEBI:90779"/>
        <dbReference type="EC" id="2.5.1.18"/>
    </reaction>
</comment>
<evidence type="ECO:0000259" key="6">
    <source>
        <dbReference type="PROSITE" id="PS50404"/>
    </source>
</evidence>
<dbReference type="Gene3D" id="3.40.30.10">
    <property type="entry name" value="Glutaredoxin"/>
    <property type="match status" value="1"/>
</dbReference>
<protein>
    <recommendedName>
        <fullName evidence="3">glutathione transferase</fullName>
        <ecNumber evidence="3">2.5.1.18</ecNumber>
    </recommendedName>
</protein>
<dbReference type="InterPro" id="IPR040079">
    <property type="entry name" value="Glutathione_S-Trfase"/>
</dbReference>
<dbReference type="Proteomes" id="UP000193944">
    <property type="component" value="Unassembled WGS sequence"/>
</dbReference>
<keyword evidence="9" id="KW-1185">Reference proteome</keyword>
<dbReference type="EMBL" id="MCFG01000060">
    <property type="protein sequence ID" value="ORX84029.1"/>
    <property type="molecule type" value="Genomic_DNA"/>
</dbReference>
<accession>A0A1Y1XE62</accession>
<proteinExistence type="inferred from homology"/>
<dbReference type="CDD" id="cd03039">
    <property type="entry name" value="GST_N_Sigma_like"/>
    <property type="match status" value="1"/>
</dbReference>
<feature type="domain" description="GST N-terminal" evidence="6">
    <location>
        <begin position="3"/>
        <end position="86"/>
    </location>
</feature>
<dbReference type="PROSITE" id="PS50404">
    <property type="entry name" value="GST_NTER"/>
    <property type="match status" value="1"/>
</dbReference>
<sequence length="224" mass="26151">MDSKFEVYYFPIHGRGEPIRLLLAFAKANWESKFVSDWPNEKFNTEGLLYKQCPMLIEHTASGKENRLVQSCAITHYIVDLFNLETDDKFKNALLSSYFEGINEINDKISRYVHEGRRLNEDITETIKKVKDDQSIASFIQYNEDILAKNGANGYYLDNKMTYVDIIAFNIVDKYLHFPGLDDLFTKEKTPNIMKVYENVLNNPEIAAYLKSEKRQPYPSFNKK</sequence>
<evidence type="ECO:0000313" key="8">
    <source>
        <dbReference type="EMBL" id="ORX84029.1"/>
    </source>
</evidence>
<dbReference type="Gene3D" id="1.20.1050.10">
    <property type="match status" value="1"/>
</dbReference>